<comment type="caution">
    <text evidence="1">The sequence shown here is derived from an EMBL/GenBank/DDBJ whole genome shotgun (WGS) entry which is preliminary data.</text>
</comment>
<reference evidence="1 2" key="1">
    <citation type="submission" date="2017-06" db="EMBL/GenBank/DDBJ databases">
        <title>Comparative genomic analysis of Ambrosia Fusariam Clade fungi.</title>
        <authorList>
            <person name="Stajich J.E."/>
            <person name="Carrillo J."/>
            <person name="Kijimoto T."/>
            <person name="Eskalen A."/>
            <person name="O'Donnell K."/>
            <person name="Kasson M."/>
        </authorList>
    </citation>
    <scope>NUCLEOTIDE SEQUENCE [LARGE SCALE GENOMIC DNA]</scope>
    <source>
        <strain evidence="1 2">NRRL62584</strain>
    </source>
</reference>
<protein>
    <submittedName>
        <fullName evidence="1">Uncharacterized protein</fullName>
    </submittedName>
</protein>
<dbReference type="Proteomes" id="UP000288168">
    <property type="component" value="Unassembled WGS sequence"/>
</dbReference>
<keyword evidence="2" id="KW-1185">Reference proteome</keyword>
<accession>A0A428PIA1</accession>
<evidence type="ECO:0000313" key="2">
    <source>
        <dbReference type="Proteomes" id="UP000288168"/>
    </source>
</evidence>
<proteinExistence type="predicted"/>
<name>A0A428PIA1_9HYPO</name>
<evidence type="ECO:0000313" key="1">
    <source>
        <dbReference type="EMBL" id="RSL52743.1"/>
    </source>
</evidence>
<organism evidence="1 2">
    <name type="scientific">Fusarium duplospermum</name>
    <dbReference type="NCBI Taxonomy" id="1325734"/>
    <lineage>
        <taxon>Eukaryota</taxon>
        <taxon>Fungi</taxon>
        <taxon>Dikarya</taxon>
        <taxon>Ascomycota</taxon>
        <taxon>Pezizomycotina</taxon>
        <taxon>Sordariomycetes</taxon>
        <taxon>Hypocreomycetidae</taxon>
        <taxon>Hypocreales</taxon>
        <taxon>Nectriaceae</taxon>
        <taxon>Fusarium</taxon>
        <taxon>Fusarium solani species complex</taxon>
    </lineage>
</organism>
<dbReference type="AlphaFoldDB" id="A0A428PIA1"/>
<sequence length="51" mass="5811">MFETFFSKESNVSDCVPKWNATLTETSLLQSDLTVTVIAAPWDDRQQPKAY</sequence>
<gene>
    <name evidence="1" type="ORF">CEP54_010755</name>
</gene>
<dbReference type="EMBL" id="NKCI01000131">
    <property type="protein sequence ID" value="RSL52743.1"/>
    <property type="molecule type" value="Genomic_DNA"/>
</dbReference>